<keyword evidence="3" id="KW-1185">Reference proteome</keyword>
<evidence type="ECO:0000256" key="1">
    <source>
        <dbReference type="SAM" id="MobiDB-lite"/>
    </source>
</evidence>
<feature type="region of interest" description="Disordered" evidence="1">
    <location>
        <begin position="22"/>
        <end position="54"/>
    </location>
</feature>
<evidence type="ECO:0000313" key="3">
    <source>
        <dbReference type="Proteomes" id="UP000032141"/>
    </source>
</evidence>
<proteinExistence type="predicted"/>
<reference evidence="2 3" key="1">
    <citation type="journal article" date="2014" name="Genome Biol.">
        <title>Transcriptome and methylome profiling reveals relics of genome dominance in the mesopolyploid Brassica oleracea.</title>
        <authorList>
            <person name="Parkin I.A."/>
            <person name="Koh C."/>
            <person name="Tang H."/>
            <person name="Robinson S.J."/>
            <person name="Kagale S."/>
            <person name="Clarke W.E."/>
            <person name="Town C.D."/>
            <person name="Nixon J."/>
            <person name="Krishnakumar V."/>
            <person name="Bidwell S.L."/>
            <person name="Denoeud F."/>
            <person name="Belcram H."/>
            <person name="Links M.G."/>
            <person name="Just J."/>
            <person name="Clarke C."/>
            <person name="Bender T."/>
            <person name="Huebert T."/>
            <person name="Mason A.S."/>
            <person name="Pires J.C."/>
            <person name="Barker G."/>
            <person name="Moore J."/>
            <person name="Walley P.G."/>
            <person name="Manoli S."/>
            <person name="Batley J."/>
            <person name="Edwards D."/>
            <person name="Nelson M.N."/>
            <person name="Wang X."/>
            <person name="Paterson A.H."/>
            <person name="King G."/>
            <person name="Bancroft I."/>
            <person name="Chalhoub B."/>
            <person name="Sharpe A.G."/>
        </authorList>
    </citation>
    <scope>NUCLEOTIDE SEQUENCE</scope>
    <source>
        <strain evidence="2 3">cv. TO1000</strain>
    </source>
</reference>
<reference evidence="2" key="2">
    <citation type="submission" date="2015-03" db="UniProtKB">
        <authorList>
            <consortium name="EnsemblPlants"/>
        </authorList>
    </citation>
    <scope>IDENTIFICATION</scope>
</reference>
<dbReference type="EnsemblPlants" id="Bo5g033110.1">
    <property type="protein sequence ID" value="Bo5g033110.1"/>
    <property type="gene ID" value="Bo5g033110"/>
</dbReference>
<protein>
    <submittedName>
        <fullName evidence="2">Uncharacterized protein</fullName>
    </submittedName>
</protein>
<dbReference type="HOGENOM" id="CLU_2200605_0_0_1"/>
<dbReference type="Gramene" id="Bo5g033110.1">
    <property type="protein sequence ID" value="Bo5g033110.1"/>
    <property type="gene ID" value="Bo5g033110"/>
</dbReference>
<name>A0A0D3CC04_BRAOL</name>
<evidence type="ECO:0000313" key="2">
    <source>
        <dbReference type="EnsemblPlants" id="Bo5g033110.1"/>
    </source>
</evidence>
<organism evidence="2 3">
    <name type="scientific">Brassica oleracea var. oleracea</name>
    <dbReference type="NCBI Taxonomy" id="109376"/>
    <lineage>
        <taxon>Eukaryota</taxon>
        <taxon>Viridiplantae</taxon>
        <taxon>Streptophyta</taxon>
        <taxon>Embryophyta</taxon>
        <taxon>Tracheophyta</taxon>
        <taxon>Spermatophyta</taxon>
        <taxon>Magnoliopsida</taxon>
        <taxon>eudicotyledons</taxon>
        <taxon>Gunneridae</taxon>
        <taxon>Pentapetalae</taxon>
        <taxon>rosids</taxon>
        <taxon>malvids</taxon>
        <taxon>Brassicales</taxon>
        <taxon>Brassicaceae</taxon>
        <taxon>Brassiceae</taxon>
        <taxon>Brassica</taxon>
    </lineage>
</organism>
<dbReference type="Proteomes" id="UP000032141">
    <property type="component" value="Chromosome C5"/>
</dbReference>
<accession>A0A0D3CC04</accession>
<sequence length="108" mass="12279">MERSLAFLGDWERRLQSDLAKSLASQGETTKMKPGATSQSDPLRSLPKAGATCRSDRPRSLRVYLPVELMFPKGLLVISLCTFLLFKNLCFKIFVSHWSRIISFLEEN</sequence>
<dbReference type="AlphaFoldDB" id="A0A0D3CC04"/>